<dbReference type="InterPro" id="IPR036291">
    <property type="entry name" value="NAD(P)-bd_dom_sf"/>
</dbReference>
<dbReference type="STRING" id="36745.CLSAP_41530"/>
<dbReference type="Proteomes" id="UP000011728">
    <property type="component" value="Chromosome"/>
</dbReference>
<dbReference type="Gene3D" id="3.40.50.720">
    <property type="entry name" value="NAD(P)-binding Rossmann-like Domain"/>
    <property type="match status" value="1"/>
</dbReference>
<name>M1LXZ6_9CLOT</name>
<evidence type="ECO:0000256" key="2">
    <source>
        <dbReference type="ARBA" id="ARBA00023002"/>
    </source>
</evidence>
<comment type="similarity">
    <text evidence="1 3">Belongs to the short-chain dehydrogenases/reductases (SDR) family.</text>
</comment>
<dbReference type="eggNOG" id="COG0300">
    <property type="taxonomic scope" value="Bacteria"/>
</dbReference>
<dbReference type="GO" id="GO:0016020">
    <property type="term" value="C:membrane"/>
    <property type="evidence" value="ECO:0007669"/>
    <property type="project" value="TreeGrafter"/>
</dbReference>
<gene>
    <name evidence="4" type="ORF">Cspa_c43870</name>
</gene>
<dbReference type="PRINTS" id="PR00080">
    <property type="entry name" value="SDRFAMILY"/>
</dbReference>
<protein>
    <submittedName>
        <fullName evidence="4">Short-chain dehydrogenase</fullName>
    </submittedName>
</protein>
<sequence>MISNEIVLITGATSGIGYELAKIFAFNKYDLILVSRNADKLARLANELSEKYNIMTYIIAQDLSEQGAARIIFNTITRMNLQVDILINNAGSGKVGFFHEIEIERDLEILQLNIVSLTEMTKLFSREMVKRNKGRILNVASTGAFAPGPFTAVYYATKAYVLSFSEALYKELQPYKISVTTLCPGATRTNFSKNAGKKDVPGGMEPEKVAEAAYYGLMKNKRLVVPGFANKILIKLPSGLVSSLNFKMQRKLAFKEEKE</sequence>
<evidence type="ECO:0000313" key="5">
    <source>
        <dbReference type="Proteomes" id="UP000011728"/>
    </source>
</evidence>
<keyword evidence="5" id="KW-1185">Reference proteome</keyword>
<dbReference type="KEGG" id="csr:Cspa_c43870"/>
<dbReference type="PIRSF" id="PIRSF000126">
    <property type="entry name" value="11-beta-HSD1"/>
    <property type="match status" value="1"/>
</dbReference>
<dbReference type="PRINTS" id="PR00081">
    <property type="entry name" value="GDHRDH"/>
</dbReference>
<dbReference type="RefSeq" id="WP_015394451.1">
    <property type="nucleotide sequence ID" value="NC_020291.1"/>
</dbReference>
<dbReference type="EMBL" id="CP004121">
    <property type="protein sequence ID" value="AGF58140.1"/>
    <property type="molecule type" value="Genomic_DNA"/>
</dbReference>
<dbReference type="GO" id="GO:0016491">
    <property type="term" value="F:oxidoreductase activity"/>
    <property type="evidence" value="ECO:0007669"/>
    <property type="project" value="UniProtKB-KW"/>
</dbReference>
<evidence type="ECO:0000256" key="3">
    <source>
        <dbReference type="RuleBase" id="RU000363"/>
    </source>
</evidence>
<keyword evidence="2" id="KW-0560">Oxidoreductase</keyword>
<evidence type="ECO:0000256" key="1">
    <source>
        <dbReference type="ARBA" id="ARBA00006484"/>
    </source>
</evidence>
<dbReference type="PATRIC" id="fig|931276.5.peg.4419"/>
<dbReference type="OrthoDB" id="9808814at2"/>
<reference evidence="4 5" key="1">
    <citation type="submission" date="2013-02" db="EMBL/GenBank/DDBJ databases">
        <title>Genome sequence of Clostridium saccharoperbutylacetonicum N1-4(HMT).</title>
        <authorList>
            <person name="Poehlein A."/>
            <person name="Daniel R."/>
        </authorList>
    </citation>
    <scope>NUCLEOTIDE SEQUENCE [LARGE SCALE GENOMIC DNA]</scope>
    <source>
        <strain evidence="5">N1-4(HMT)</strain>
    </source>
</reference>
<accession>M1LXZ6</accession>
<dbReference type="PANTHER" id="PTHR44196">
    <property type="entry name" value="DEHYDROGENASE/REDUCTASE SDR FAMILY MEMBER 7B"/>
    <property type="match status" value="1"/>
</dbReference>
<dbReference type="HOGENOM" id="CLU_010194_2_1_9"/>
<evidence type="ECO:0000313" key="4">
    <source>
        <dbReference type="EMBL" id="AGF58140.1"/>
    </source>
</evidence>
<organism evidence="4 5">
    <name type="scientific">Clostridium saccharoperbutylacetonicum N1-4(HMT)</name>
    <dbReference type="NCBI Taxonomy" id="931276"/>
    <lineage>
        <taxon>Bacteria</taxon>
        <taxon>Bacillati</taxon>
        <taxon>Bacillota</taxon>
        <taxon>Clostridia</taxon>
        <taxon>Eubacteriales</taxon>
        <taxon>Clostridiaceae</taxon>
        <taxon>Clostridium</taxon>
    </lineage>
</organism>
<dbReference type="Pfam" id="PF00106">
    <property type="entry name" value="adh_short"/>
    <property type="match status" value="1"/>
</dbReference>
<dbReference type="AlphaFoldDB" id="M1LXZ6"/>
<dbReference type="InterPro" id="IPR002347">
    <property type="entry name" value="SDR_fam"/>
</dbReference>
<dbReference type="SUPFAM" id="SSF51735">
    <property type="entry name" value="NAD(P)-binding Rossmann-fold domains"/>
    <property type="match status" value="1"/>
</dbReference>
<dbReference type="PANTHER" id="PTHR44196:SF2">
    <property type="entry name" value="SHORT-CHAIN DEHYDROGENASE-RELATED"/>
    <property type="match status" value="1"/>
</dbReference>
<proteinExistence type="inferred from homology"/>
<dbReference type="CDD" id="cd05233">
    <property type="entry name" value="SDR_c"/>
    <property type="match status" value="1"/>
</dbReference>